<feature type="transmembrane region" description="Helical" evidence="6">
    <location>
        <begin position="254"/>
        <end position="277"/>
    </location>
</feature>
<dbReference type="OrthoDB" id="4484751at2"/>
<dbReference type="Pfam" id="PF07690">
    <property type="entry name" value="MFS_1"/>
    <property type="match status" value="1"/>
</dbReference>
<feature type="transmembrane region" description="Helical" evidence="6">
    <location>
        <begin position="224"/>
        <end position="242"/>
    </location>
</feature>
<comment type="caution">
    <text evidence="8">The sequence shown here is derived from an EMBL/GenBank/DDBJ whole genome shotgun (WGS) entry which is preliminary data.</text>
</comment>
<keyword evidence="3 6" id="KW-0812">Transmembrane</keyword>
<dbReference type="InterPro" id="IPR005829">
    <property type="entry name" value="Sugar_transporter_CS"/>
</dbReference>
<evidence type="ECO:0000256" key="1">
    <source>
        <dbReference type="ARBA" id="ARBA00004651"/>
    </source>
</evidence>
<evidence type="ECO:0000313" key="9">
    <source>
        <dbReference type="Proteomes" id="UP000818266"/>
    </source>
</evidence>
<evidence type="ECO:0000259" key="7">
    <source>
        <dbReference type="PROSITE" id="PS50850"/>
    </source>
</evidence>
<evidence type="ECO:0000256" key="5">
    <source>
        <dbReference type="ARBA" id="ARBA00023136"/>
    </source>
</evidence>
<gene>
    <name evidence="8" type="ORF">FK219_002750</name>
</gene>
<feature type="transmembrane region" description="Helical" evidence="6">
    <location>
        <begin position="358"/>
        <end position="377"/>
    </location>
</feature>
<feature type="transmembrane region" description="Helical" evidence="6">
    <location>
        <begin position="196"/>
        <end position="218"/>
    </location>
</feature>
<name>A0A9E5JKK0_9MICO</name>
<dbReference type="SUPFAM" id="SSF103473">
    <property type="entry name" value="MFS general substrate transporter"/>
    <property type="match status" value="1"/>
</dbReference>
<feature type="transmembrane region" description="Helical" evidence="6">
    <location>
        <begin position="297"/>
        <end position="322"/>
    </location>
</feature>
<keyword evidence="2" id="KW-0813">Transport</keyword>
<dbReference type="EMBL" id="VIKT02000003">
    <property type="protein sequence ID" value="NHF62168.1"/>
    <property type="molecule type" value="Genomic_DNA"/>
</dbReference>
<evidence type="ECO:0000256" key="3">
    <source>
        <dbReference type="ARBA" id="ARBA00022692"/>
    </source>
</evidence>
<feature type="transmembrane region" description="Helical" evidence="6">
    <location>
        <begin position="334"/>
        <end position="352"/>
    </location>
</feature>
<feature type="transmembrane region" description="Helical" evidence="6">
    <location>
        <begin position="101"/>
        <end position="121"/>
    </location>
</feature>
<evidence type="ECO:0000256" key="6">
    <source>
        <dbReference type="SAM" id="Phobius"/>
    </source>
</evidence>
<dbReference type="Gene3D" id="1.20.1250.20">
    <property type="entry name" value="MFS general substrate transporter like domains"/>
    <property type="match status" value="1"/>
</dbReference>
<evidence type="ECO:0000256" key="4">
    <source>
        <dbReference type="ARBA" id="ARBA00022989"/>
    </source>
</evidence>
<keyword evidence="9" id="KW-1185">Reference proteome</keyword>
<dbReference type="GO" id="GO:0022857">
    <property type="term" value="F:transmembrane transporter activity"/>
    <property type="evidence" value="ECO:0007669"/>
    <property type="project" value="InterPro"/>
</dbReference>
<dbReference type="GO" id="GO:0005886">
    <property type="term" value="C:plasma membrane"/>
    <property type="evidence" value="ECO:0007669"/>
    <property type="project" value="UniProtKB-SubCell"/>
</dbReference>
<dbReference type="PRINTS" id="PR00173">
    <property type="entry name" value="EDTRNSPORT"/>
</dbReference>
<organism evidence="8 9">
    <name type="scientific">Microcella pacifica</name>
    <dbReference type="NCBI Taxonomy" id="2591847"/>
    <lineage>
        <taxon>Bacteria</taxon>
        <taxon>Bacillati</taxon>
        <taxon>Actinomycetota</taxon>
        <taxon>Actinomycetes</taxon>
        <taxon>Micrococcales</taxon>
        <taxon>Microbacteriaceae</taxon>
        <taxon>Microcella</taxon>
    </lineage>
</organism>
<dbReference type="RefSeq" id="WP_152582172.1">
    <property type="nucleotide sequence ID" value="NZ_VIKT02000003.1"/>
</dbReference>
<dbReference type="PROSITE" id="PS50850">
    <property type="entry name" value="MFS"/>
    <property type="match status" value="1"/>
</dbReference>
<keyword evidence="5 6" id="KW-0472">Membrane</keyword>
<dbReference type="Gene3D" id="1.20.1720.10">
    <property type="entry name" value="Multidrug resistance protein D"/>
    <property type="match status" value="1"/>
</dbReference>
<feature type="transmembrane region" description="Helical" evidence="6">
    <location>
        <begin position="46"/>
        <end position="64"/>
    </location>
</feature>
<dbReference type="Proteomes" id="UP000818266">
    <property type="component" value="Unassembled WGS sequence"/>
</dbReference>
<accession>A0A9E5JKK0</accession>
<keyword evidence="4 6" id="KW-1133">Transmembrane helix</keyword>
<evidence type="ECO:0000256" key="2">
    <source>
        <dbReference type="ARBA" id="ARBA00022448"/>
    </source>
</evidence>
<feature type="transmembrane region" description="Helical" evidence="6">
    <location>
        <begin position="163"/>
        <end position="184"/>
    </location>
</feature>
<feature type="domain" description="Major facilitator superfamily (MFS) profile" evidence="7">
    <location>
        <begin position="10"/>
        <end position="459"/>
    </location>
</feature>
<proteinExistence type="predicted"/>
<dbReference type="InterPro" id="IPR011701">
    <property type="entry name" value="MFS"/>
</dbReference>
<sequence>MRRWRTERALVPVLALAGMLSSLQFTLILPTLPEIPGVLGISANDATWIVTITLLTSTVGSPIIGRLADLFGRRRLLIAALASLVLGSLIAALGMTFLTVLIGRALQGLAATIIPVGISLLREVVGRERSNSGIGFISATLGIGSALGLPLSGVLSSLGGLAALFWFSAATGAVFLVLVILVLPEPAGRATGGFDIAGAVLLSITLTAALIAISKVLVWGPLSAELLAAVVICLTALVAWIVRSLRIASPIIDLRLSFGMPVVIINIASFLITFGMFANHFLTIHEARAPLDTDMGLGIPAISAGLILMPSAIAMFSVAPLAGKLLNRVGGRPTLALGSAIIASAYVFRLLVHGDIVAVVVGALLVGIGTAFAFAAMPSLINDAVPLHSLASANSVNAVVRSLSGATASATLAFLIVAVPSAADPDFLAESGLVIAFAVTATFAAAAALLAFTLPRRAR</sequence>
<dbReference type="PANTHER" id="PTHR42718">
    <property type="entry name" value="MAJOR FACILITATOR SUPERFAMILY MULTIDRUG TRANSPORTER MFSC"/>
    <property type="match status" value="1"/>
</dbReference>
<protein>
    <submittedName>
        <fullName evidence="8">MFS transporter</fullName>
    </submittedName>
</protein>
<comment type="subcellular location">
    <subcellularLocation>
        <location evidence="1">Cell membrane</location>
        <topology evidence="1">Multi-pass membrane protein</topology>
    </subcellularLocation>
</comment>
<dbReference type="PROSITE" id="PS00216">
    <property type="entry name" value="SUGAR_TRANSPORT_1"/>
    <property type="match status" value="1"/>
</dbReference>
<reference evidence="8 9" key="1">
    <citation type="submission" date="2020-03" db="EMBL/GenBank/DDBJ databases">
        <title>Chryseoglobus sp. isolated from a deep-sea seamount.</title>
        <authorList>
            <person name="Zhang D.-C."/>
        </authorList>
    </citation>
    <scope>NUCLEOTIDE SEQUENCE [LARGE SCALE GENOMIC DNA]</scope>
    <source>
        <strain evidence="8 9">KN1116</strain>
    </source>
</reference>
<evidence type="ECO:0000313" key="8">
    <source>
        <dbReference type="EMBL" id="NHF62168.1"/>
    </source>
</evidence>
<dbReference type="InterPro" id="IPR036259">
    <property type="entry name" value="MFS_trans_sf"/>
</dbReference>
<dbReference type="PANTHER" id="PTHR42718:SF9">
    <property type="entry name" value="MAJOR FACILITATOR SUPERFAMILY MULTIDRUG TRANSPORTER MFSC"/>
    <property type="match status" value="1"/>
</dbReference>
<feature type="transmembrane region" description="Helical" evidence="6">
    <location>
        <begin position="133"/>
        <end position="151"/>
    </location>
</feature>
<feature type="transmembrane region" description="Helical" evidence="6">
    <location>
        <begin position="431"/>
        <end position="454"/>
    </location>
</feature>
<feature type="transmembrane region" description="Helical" evidence="6">
    <location>
        <begin position="76"/>
        <end position="95"/>
    </location>
</feature>
<dbReference type="InterPro" id="IPR020846">
    <property type="entry name" value="MFS_dom"/>
</dbReference>
<feature type="transmembrane region" description="Helical" evidence="6">
    <location>
        <begin position="398"/>
        <end position="419"/>
    </location>
</feature>
<dbReference type="AlphaFoldDB" id="A0A9E5JKK0"/>